<feature type="transmembrane region" description="Helical" evidence="7">
    <location>
        <begin position="152"/>
        <end position="180"/>
    </location>
</feature>
<comment type="subcellular location">
    <subcellularLocation>
        <location evidence="1">Membrane</location>
        <topology evidence="1">Multi-pass membrane protein</topology>
    </subcellularLocation>
</comment>
<feature type="compositionally biased region" description="Polar residues" evidence="6">
    <location>
        <begin position="312"/>
        <end position="321"/>
    </location>
</feature>
<evidence type="ECO:0000256" key="3">
    <source>
        <dbReference type="ARBA" id="ARBA00022989"/>
    </source>
</evidence>
<evidence type="ECO:0000256" key="5">
    <source>
        <dbReference type="ARBA" id="ARBA00038359"/>
    </source>
</evidence>
<gene>
    <name evidence="9" type="ORF">VFPPC_06931</name>
</gene>
<feature type="transmembrane region" description="Helical" evidence="7">
    <location>
        <begin position="119"/>
        <end position="140"/>
    </location>
</feature>
<keyword evidence="2 7" id="KW-0812">Transmembrane</keyword>
<dbReference type="OrthoDB" id="5283415at2759"/>
<evidence type="ECO:0000256" key="7">
    <source>
        <dbReference type="SAM" id="Phobius"/>
    </source>
</evidence>
<feature type="transmembrane region" description="Helical" evidence="7">
    <location>
        <begin position="234"/>
        <end position="258"/>
    </location>
</feature>
<dbReference type="EMBL" id="LSBJ02000007">
    <property type="protein sequence ID" value="OAQ62444.1"/>
    <property type="molecule type" value="Genomic_DNA"/>
</dbReference>
<evidence type="ECO:0000256" key="6">
    <source>
        <dbReference type="SAM" id="MobiDB-lite"/>
    </source>
</evidence>
<dbReference type="InterPro" id="IPR049326">
    <property type="entry name" value="Rhodopsin_dom_fungi"/>
</dbReference>
<evidence type="ECO:0000256" key="2">
    <source>
        <dbReference type="ARBA" id="ARBA00022692"/>
    </source>
</evidence>
<keyword evidence="4 7" id="KW-0472">Membrane</keyword>
<comment type="caution">
    <text evidence="9">The sequence shown here is derived from an EMBL/GenBank/DDBJ whole genome shotgun (WGS) entry which is preliminary data.</text>
</comment>
<evidence type="ECO:0000259" key="8">
    <source>
        <dbReference type="Pfam" id="PF20684"/>
    </source>
</evidence>
<dbReference type="PANTHER" id="PTHR33048:SF47">
    <property type="entry name" value="INTEGRAL MEMBRANE PROTEIN-RELATED"/>
    <property type="match status" value="1"/>
</dbReference>
<reference evidence="9 10" key="1">
    <citation type="journal article" date="2016" name="PLoS Pathog.">
        <title>Biosynthesis of antibiotic leucinostatins in bio-control fungus Purpureocillium lilacinum and their inhibition on phytophthora revealed by genome mining.</title>
        <authorList>
            <person name="Wang G."/>
            <person name="Liu Z."/>
            <person name="Lin R."/>
            <person name="Li E."/>
            <person name="Mao Z."/>
            <person name="Ling J."/>
            <person name="Yang Y."/>
            <person name="Yin W.B."/>
            <person name="Xie B."/>
        </authorList>
    </citation>
    <scope>NUCLEOTIDE SEQUENCE [LARGE SCALE GENOMIC DNA]</scope>
    <source>
        <strain evidence="9">170</strain>
    </source>
</reference>
<dbReference type="AlphaFoldDB" id="A0A179FAF2"/>
<feature type="transmembrane region" description="Helical" evidence="7">
    <location>
        <begin position="68"/>
        <end position="91"/>
    </location>
</feature>
<sequence>MSDPRVDRAIASGDAPAEIADILNDSQDTAALVTIMIFSVLAVFFVVCRLISRKYILKSYGIGLDDGLALVSLLVFIPFVGLCIELVNIGAGRSELFVAYILDRSGRTRLQIIDSVAHLIYSTALVLCRISGLAFYYRICSLHKEFLIAIKVIFATLILAYVAQMCLIIFHCQPVTLLWAPLDDYDVEFESHVCLWWFEIYSIISSISLVCDLLLFGIPAAMLKALELPGKQKLQLACTLLPGVLVIGISAGRIVLVFQYGFQYYTGFQFAFLKLLCIEVAEISATIIALSVPGVKPMVDKYILRKGKDSASSECSTPSENKSNERRMQKYTARELEDKLAE</sequence>
<protein>
    <recommendedName>
        <fullName evidence="8">Rhodopsin domain-containing protein</fullName>
    </recommendedName>
</protein>
<feature type="transmembrane region" description="Helical" evidence="7">
    <location>
        <begin position="30"/>
        <end position="48"/>
    </location>
</feature>
<comment type="similarity">
    <text evidence="5">Belongs to the SAT4 family.</text>
</comment>
<dbReference type="PANTHER" id="PTHR33048">
    <property type="entry name" value="PTH11-LIKE INTEGRAL MEMBRANE PROTEIN (AFU_ORTHOLOGUE AFUA_5G11245)"/>
    <property type="match status" value="1"/>
</dbReference>
<dbReference type="Proteomes" id="UP000078397">
    <property type="component" value="Unassembled WGS sequence"/>
</dbReference>
<keyword evidence="10" id="KW-1185">Reference proteome</keyword>
<feature type="transmembrane region" description="Helical" evidence="7">
    <location>
        <begin position="200"/>
        <end position="222"/>
    </location>
</feature>
<feature type="domain" description="Rhodopsin" evidence="8">
    <location>
        <begin position="49"/>
        <end position="300"/>
    </location>
</feature>
<dbReference type="KEGG" id="pchm:VFPPC_06931"/>
<dbReference type="RefSeq" id="XP_018140148.1">
    <property type="nucleotide sequence ID" value="XM_018285879.1"/>
</dbReference>
<feature type="transmembrane region" description="Helical" evidence="7">
    <location>
        <begin position="270"/>
        <end position="295"/>
    </location>
</feature>
<proteinExistence type="inferred from homology"/>
<evidence type="ECO:0000256" key="4">
    <source>
        <dbReference type="ARBA" id="ARBA00023136"/>
    </source>
</evidence>
<dbReference type="GeneID" id="28849873"/>
<feature type="region of interest" description="Disordered" evidence="6">
    <location>
        <begin position="307"/>
        <end position="330"/>
    </location>
</feature>
<name>A0A179FAF2_METCM</name>
<evidence type="ECO:0000313" key="10">
    <source>
        <dbReference type="Proteomes" id="UP000078397"/>
    </source>
</evidence>
<accession>A0A179FAF2</accession>
<evidence type="ECO:0000256" key="1">
    <source>
        <dbReference type="ARBA" id="ARBA00004141"/>
    </source>
</evidence>
<keyword evidence="3 7" id="KW-1133">Transmembrane helix</keyword>
<dbReference type="GO" id="GO:0016020">
    <property type="term" value="C:membrane"/>
    <property type="evidence" value="ECO:0007669"/>
    <property type="project" value="UniProtKB-SubCell"/>
</dbReference>
<organism evidence="9 10">
    <name type="scientific">Pochonia chlamydosporia 170</name>
    <dbReference type="NCBI Taxonomy" id="1380566"/>
    <lineage>
        <taxon>Eukaryota</taxon>
        <taxon>Fungi</taxon>
        <taxon>Dikarya</taxon>
        <taxon>Ascomycota</taxon>
        <taxon>Pezizomycotina</taxon>
        <taxon>Sordariomycetes</taxon>
        <taxon>Hypocreomycetidae</taxon>
        <taxon>Hypocreales</taxon>
        <taxon>Clavicipitaceae</taxon>
        <taxon>Pochonia</taxon>
    </lineage>
</organism>
<dbReference type="InterPro" id="IPR052337">
    <property type="entry name" value="SAT4-like"/>
</dbReference>
<dbReference type="Pfam" id="PF20684">
    <property type="entry name" value="Fung_rhodopsin"/>
    <property type="match status" value="1"/>
</dbReference>
<evidence type="ECO:0000313" key="9">
    <source>
        <dbReference type="EMBL" id="OAQ62444.1"/>
    </source>
</evidence>